<dbReference type="PANTHER" id="PTHR33993">
    <property type="entry name" value="GLYOXALASE-RELATED"/>
    <property type="match status" value="1"/>
</dbReference>
<evidence type="ECO:0000259" key="1">
    <source>
        <dbReference type="PROSITE" id="PS51819"/>
    </source>
</evidence>
<dbReference type="CDD" id="cd07247">
    <property type="entry name" value="SgaA_N_like"/>
    <property type="match status" value="1"/>
</dbReference>
<dbReference type="Pfam" id="PF00903">
    <property type="entry name" value="Glyoxalase"/>
    <property type="match status" value="1"/>
</dbReference>
<evidence type="ECO:0000313" key="3">
    <source>
        <dbReference type="Proteomes" id="UP000500767"/>
    </source>
</evidence>
<protein>
    <submittedName>
        <fullName evidence="2">VOC family protein</fullName>
    </submittedName>
</protein>
<dbReference type="PANTHER" id="PTHR33993:SF1">
    <property type="entry name" value="GLYOXALASE FAMILY PROTEIN"/>
    <property type="match status" value="1"/>
</dbReference>
<dbReference type="KEGG" id="lck:HN018_02115"/>
<dbReference type="Gene3D" id="3.10.180.10">
    <property type="entry name" value="2,3-Dihydroxybiphenyl 1,2-Dioxygenase, domain 1"/>
    <property type="match status" value="1"/>
</dbReference>
<dbReference type="EMBL" id="CP053708">
    <property type="protein sequence ID" value="QKE89000.1"/>
    <property type="molecule type" value="Genomic_DNA"/>
</dbReference>
<feature type="domain" description="VOC" evidence="1">
    <location>
        <begin position="8"/>
        <end position="115"/>
    </location>
</feature>
<organism evidence="2 3">
    <name type="scientific">Lichenicola cladoniae</name>
    <dbReference type="NCBI Taxonomy" id="1484109"/>
    <lineage>
        <taxon>Bacteria</taxon>
        <taxon>Pseudomonadati</taxon>
        <taxon>Pseudomonadota</taxon>
        <taxon>Alphaproteobacteria</taxon>
        <taxon>Acetobacterales</taxon>
        <taxon>Acetobacteraceae</taxon>
        <taxon>Lichenicola</taxon>
    </lineage>
</organism>
<dbReference type="SUPFAM" id="SSF54593">
    <property type="entry name" value="Glyoxalase/Bleomycin resistance protein/Dihydroxybiphenyl dioxygenase"/>
    <property type="match status" value="1"/>
</dbReference>
<evidence type="ECO:0000313" key="2">
    <source>
        <dbReference type="EMBL" id="QKE89000.1"/>
    </source>
</evidence>
<dbReference type="InterPro" id="IPR037523">
    <property type="entry name" value="VOC_core"/>
</dbReference>
<accession>A0A6M8HFB9</accession>
<sequence length="116" mass="12325">MDANKPPRPCFVELPTQDLAAGRAFYARVFGWNMTSFGPSYACTLTGDVDVGLQADAGEATQAPLPVIDVPDIDRALAAVTDAGGLITKPIFAFPGGRRFHFRDPSGNELAAMKPD</sequence>
<name>A0A6M8HFB9_9PROT</name>
<dbReference type="Proteomes" id="UP000500767">
    <property type="component" value="Chromosome"/>
</dbReference>
<dbReference type="PROSITE" id="PS51819">
    <property type="entry name" value="VOC"/>
    <property type="match status" value="1"/>
</dbReference>
<dbReference type="AlphaFoldDB" id="A0A6M8HFB9"/>
<dbReference type="InterPro" id="IPR004360">
    <property type="entry name" value="Glyas_Fos-R_dOase_dom"/>
</dbReference>
<reference evidence="2 3" key="1">
    <citation type="journal article" date="2014" name="World J. Microbiol. Biotechnol.">
        <title>Biodiversity and physiological characteristics of Antarctic and Arctic lichens-associated bacteria.</title>
        <authorList>
            <person name="Lee Y.M."/>
            <person name="Kim E.H."/>
            <person name="Lee H.K."/>
            <person name="Hong S.G."/>
        </authorList>
    </citation>
    <scope>NUCLEOTIDE SEQUENCE [LARGE SCALE GENOMIC DNA]</scope>
    <source>
        <strain evidence="2 3">PAMC 26569</strain>
    </source>
</reference>
<gene>
    <name evidence="2" type="ORF">HN018_02115</name>
</gene>
<dbReference type="InterPro" id="IPR052164">
    <property type="entry name" value="Anthracycline_SecMetBiosynth"/>
</dbReference>
<dbReference type="RefSeq" id="WP_171836066.1">
    <property type="nucleotide sequence ID" value="NZ_CP053708.1"/>
</dbReference>
<dbReference type="InterPro" id="IPR029068">
    <property type="entry name" value="Glyas_Bleomycin-R_OHBP_Dase"/>
</dbReference>
<proteinExistence type="predicted"/>
<keyword evidence="3" id="KW-1185">Reference proteome</keyword>